<comment type="caution">
    <text evidence="9">The sequence shown here is derived from an EMBL/GenBank/DDBJ whole genome shotgun (WGS) entry which is preliminary data.</text>
</comment>
<feature type="transmembrane region" description="Helical" evidence="7">
    <location>
        <begin position="200"/>
        <end position="221"/>
    </location>
</feature>
<feature type="transmembrane region" description="Helical" evidence="7">
    <location>
        <begin position="48"/>
        <end position="74"/>
    </location>
</feature>
<dbReference type="InterPro" id="IPR050171">
    <property type="entry name" value="MFS_Transporters"/>
</dbReference>
<dbReference type="OrthoDB" id="3268460at2"/>
<dbReference type="InterPro" id="IPR011701">
    <property type="entry name" value="MFS"/>
</dbReference>
<keyword evidence="3" id="KW-1003">Cell membrane</keyword>
<dbReference type="Pfam" id="PF07690">
    <property type="entry name" value="MFS_1"/>
    <property type="match status" value="1"/>
</dbReference>
<name>A0A364K8Q8_9BACL</name>
<dbReference type="InterPro" id="IPR036259">
    <property type="entry name" value="MFS_trans_sf"/>
</dbReference>
<keyword evidence="5 7" id="KW-1133">Transmembrane helix</keyword>
<evidence type="ECO:0000313" key="9">
    <source>
        <dbReference type="EMBL" id="RAL26668.1"/>
    </source>
</evidence>
<evidence type="ECO:0000256" key="5">
    <source>
        <dbReference type="ARBA" id="ARBA00022989"/>
    </source>
</evidence>
<keyword evidence="2" id="KW-0813">Transport</keyword>
<feature type="transmembrane region" description="Helical" evidence="7">
    <location>
        <begin position="137"/>
        <end position="160"/>
    </location>
</feature>
<dbReference type="AlphaFoldDB" id="A0A364K8Q8"/>
<keyword evidence="4 7" id="KW-0812">Transmembrane</keyword>
<protein>
    <submittedName>
        <fullName evidence="9">MFS transporter</fullName>
    </submittedName>
</protein>
<keyword evidence="6 7" id="KW-0472">Membrane</keyword>
<proteinExistence type="predicted"/>
<dbReference type="PANTHER" id="PTHR23517">
    <property type="entry name" value="RESISTANCE PROTEIN MDTM, PUTATIVE-RELATED-RELATED"/>
    <property type="match status" value="1"/>
</dbReference>
<evidence type="ECO:0000256" key="4">
    <source>
        <dbReference type="ARBA" id="ARBA00022692"/>
    </source>
</evidence>
<dbReference type="Gene3D" id="1.20.1250.20">
    <property type="entry name" value="MFS general substrate transporter like domains"/>
    <property type="match status" value="1"/>
</dbReference>
<dbReference type="GO" id="GO:0022857">
    <property type="term" value="F:transmembrane transporter activity"/>
    <property type="evidence" value="ECO:0007669"/>
    <property type="project" value="InterPro"/>
</dbReference>
<dbReference type="GO" id="GO:0005886">
    <property type="term" value="C:plasma membrane"/>
    <property type="evidence" value="ECO:0007669"/>
    <property type="project" value="UniProtKB-SubCell"/>
</dbReference>
<comment type="subcellular location">
    <subcellularLocation>
        <location evidence="1">Cell membrane</location>
        <topology evidence="1">Multi-pass membrane protein</topology>
    </subcellularLocation>
</comment>
<feature type="transmembrane region" description="Helical" evidence="7">
    <location>
        <begin position="86"/>
        <end position="105"/>
    </location>
</feature>
<evidence type="ECO:0000256" key="2">
    <source>
        <dbReference type="ARBA" id="ARBA00022448"/>
    </source>
</evidence>
<sequence>MYSINIWKGLKTSLKIAAQLRVAFFCVFKLKMGKAGECMRLKEYPRNVWILAIGTFIYLTGLSFLWPLVTIYVVKVLGSSEAVAGGILFVYQGMGVLGSLLGGFLHDKMGGKKTVVIGSICAAGMSLAFLLRSELLFFALILGLYGFFVNIVFPSLHAMATEIWPEGGQKAFNLLYIFRNVGVAVGSALGGFLAQFSFTYVFIGIALVFVIFLFLIVLLVPNVRQAISPKEQHYQKIRKDQLIPIIVLCIGLSICWIVYVQWQTNISSYMANLGFSLSEYSFLWTINGLVILLFQPLLAWVIGKWQVALRAQLLLGVMLFIGSTLLISQVQFYVGFLLGMVILTWGEILVWTGVPAIAAQLAPAGKLGRFQGFVESAGTFGRMLGPLIGGILYEKFHSQIMLIIMSSFLVIPLVCFYVYQKFQIPKTSELSSK</sequence>
<evidence type="ECO:0000256" key="7">
    <source>
        <dbReference type="SAM" id="Phobius"/>
    </source>
</evidence>
<dbReference type="PANTHER" id="PTHR23517:SF10">
    <property type="entry name" value="MAJOR FACILITATOR SUPERFAMILY (MFS) PROFILE DOMAIN-CONTAINING PROTEIN"/>
    <property type="match status" value="1"/>
</dbReference>
<dbReference type="InterPro" id="IPR020846">
    <property type="entry name" value="MFS_dom"/>
</dbReference>
<dbReference type="Proteomes" id="UP000251213">
    <property type="component" value="Unassembled WGS sequence"/>
</dbReference>
<gene>
    <name evidence="9" type="ORF">DL897_01050</name>
</gene>
<feature type="transmembrane region" description="Helical" evidence="7">
    <location>
        <begin position="172"/>
        <end position="194"/>
    </location>
</feature>
<feature type="domain" description="Major facilitator superfamily (MFS) profile" evidence="8">
    <location>
        <begin position="47"/>
        <end position="423"/>
    </location>
</feature>
<feature type="transmembrane region" description="Helical" evidence="7">
    <location>
        <begin position="313"/>
        <end position="334"/>
    </location>
</feature>
<dbReference type="EMBL" id="QJKK01000001">
    <property type="protein sequence ID" value="RAL26668.1"/>
    <property type="molecule type" value="Genomic_DNA"/>
</dbReference>
<dbReference type="CDD" id="cd17329">
    <property type="entry name" value="MFS_MdtH_MDR_like"/>
    <property type="match status" value="1"/>
</dbReference>
<feature type="transmembrane region" description="Helical" evidence="7">
    <location>
        <begin position="282"/>
        <end position="301"/>
    </location>
</feature>
<keyword evidence="10" id="KW-1185">Reference proteome</keyword>
<reference evidence="9 10" key="1">
    <citation type="submission" date="2018-06" db="EMBL/GenBank/DDBJ databases">
        <title>Thermoflavimicrobium daqus sp. nov., a thermophilic microbe isolated from Moutai-flavour Daqu.</title>
        <authorList>
            <person name="Wang X."/>
            <person name="Zhou H."/>
        </authorList>
    </citation>
    <scope>NUCLEOTIDE SEQUENCE [LARGE SCALE GENOMIC DNA]</scope>
    <source>
        <strain evidence="9 10">FBKL4.011</strain>
    </source>
</reference>
<feature type="transmembrane region" description="Helical" evidence="7">
    <location>
        <begin position="114"/>
        <end position="131"/>
    </location>
</feature>
<dbReference type="PROSITE" id="PS50850">
    <property type="entry name" value="MFS"/>
    <property type="match status" value="1"/>
</dbReference>
<feature type="transmembrane region" description="Helical" evidence="7">
    <location>
        <begin position="242"/>
        <end position="262"/>
    </location>
</feature>
<dbReference type="SUPFAM" id="SSF103473">
    <property type="entry name" value="MFS general substrate transporter"/>
    <property type="match status" value="1"/>
</dbReference>
<evidence type="ECO:0000259" key="8">
    <source>
        <dbReference type="PROSITE" id="PS50850"/>
    </source>
</evidence>
<reference evidence="9 10" key="2">
    <citation type="submission" date="2018-06" db="EMBL/GenBank/DDBJ databases">
        <authorList>
            <person name="Zhirakovskaya E."/>
        </authorList>
    </citation>
    <scope>NUCLEOTIDE SEQUENCE [LARGE SCALE GENOMIC DNA]</scope>
    <source>
        <strain evidence="9 10">FBKL4.011</strain>
    </source>
</reference>
<evidence type="ECO:0000256" key="3">
    <source>
        <dbReference type="ARBA" id="ARBA00022475"/>
    </source>
</evidence>
<evidence type="ECO:0000313" key="10">
    <source>
        <dbReference type="Proteomes" id="UP000251213"/>
    </source>
</evidence>
<evidence type="ECO:0000256" key="6">
    <source>
        <dbReference type="ARBA" id="ARBA00023136"/>
    </source>
</evidence>
<feature type="transmembrane region" description="Helical" evidence="7">
    <location>
        <begin position="399"/>
        <end position="419"/>
    </location>
</feature>
<evidence type="ECO:0000256" key="1">
    <source>
        <dbReference type="ARBA" id="ARBA00004651"/>
    </source>
</evidence>
<organism evidence="9 10">
    <name type="scientific">Thermoflavimicrobium daqui</name>
    <dbReference type="NCBI Taxonomy" id="2137476"/>
    <lineage>
        <taxon>Bacteria</taxon>
        <taxon>Bacillati</taxon>
        <taxon>Bacillota</taxon>
        <taxon>Bacilli</taxon>
        <taxon>Bacillales</taxon>
        <taxon>Thermoactinomycetaceae</taxon>
        <taxon>Thermoflavimicrobium</taxon>
    </lineage>
</organism>
<accession>A0A364K8Q8</accession>